<feature type="compositionally biased region" description="Low complexity" evidence="1">
    <location>
        <begin position="697"/>
        <end position="708"/>
    </location>
</feature>
<dbReference type="GeneID" id="107270771"/>
<feature type="region of interest" description="Disordered" evidence="1">
    <location>
        <begin position="242"/>
        <end position="266"/>
    </location>
</feature>
<dbReference type="AlphaFoldDB" id="A0AAJ7FP89"/>
<proteinExistence type="predicted"/>
<gene>
    <name evidence="4" type="primary">LOC107270771</name>
</gene>
<evidence type="ECO:0000256" key="2">
    <source>
        <dbReference type="SAM" id="SignalP"/>
    </source>
</evidence>
<dbReference type="KEGG" id="ccin:107270771"/>
<dbReference type="RefSeq" id="XP_015601583.1">
    <property type="nucleotide sequence ID" value="XM_015746097.2"/>
</dbReference>
<feature type="region of interest" description="Disordered" evidence="1">
    <location>
        <begin position="312"/>
        <end position="336"/>
    </location>
</feature>
<sequence>MPPIRSFLSTWIILTCVVCYSNCENVGSSFENKTGYNQESRARIFSPRMDYDEWTPLGRGDPLKNDPTFDYVPPVLDRVQYWLDSHTTEPSAKRDILVLGVTAKKTSPKIPEQFLKFVDGPKFTRNQDQYRTEPVLHRTDFTGSSGAEPPKLVRTSNFKNGVIDYRNQNRIQNVPASYYPSPFYGQKPKPYTMMLPPPLIRKPLEQTNFSQKGKVTFGDQQFSTQTEEGPILQLESQIYSLPPKNTYSQPLPAPRPSSKPPKSVVSQIETIKSVYTPPAQNQKPKFDQTTPSVSFEKSNLIYQSTQTLSGGWLASSGPSSSSVSSVSSEPSSQVTWQTPANLRDHFDNMDHHVAASSSHEVVVGQNANIIVDGDSNDNEEVVIGQKEVAPEGPSSTGSVVQPSVTTVQKEENAGEIVMGQPSGSKMHIVMANTPSLEVENQKTKSPIAVVMPTNYMDKLNVTIGDGPKPSPATPNNFGNAMTSEMKQTLLTSNPAPSRNSLPSPPMPPRHEEHHPYLGRPMPPQMAMHQPSMHHTAFPMGLPQQMMQQRPSNSIMQYLPSMPNMMHPMESHIPYRSPSMPHAQPPMTHMHGPPAKPMMRLPAMEELHHQKFSQVPITFTNPPIFQSSTNKHVSRPDNPAQTMMLSQSPILPTVPPQNPETVTPGLEAVTDYIKNESPLAMILNNETRKLHQTPSTATSIVFSSSLPSSSPTPAPSPPPPTTTVPSLTTDPIFSHYKQPAKPIRGPMYLIIQGHSKVKTYKPSVNKHGVPVENNEIQESTTERLSKLEQLINENTKGSGGERVTSKMRIEKPPGQRLGQESLLSLVESGFSAFTVPPPPATEEERETNSVTTIEINN</sequence>
<protein>
    <submittedName>
        <fullName evidence="4">Arginine-glutamic acid dipeptide repeats protein</fullName>
    </submittedName>
</protein>
<feature type="region of interest" description="Disordered" evidence="1">
    <location>
        <begin position="491"/>
        <end position="516"/>
    </location>
</feature>
<feature type="signal peptide" evidence="2">
    <location>
        <begin position="1"/>
        <end position="23"/>
    </location>
</feature>
<feature type="compositionally biased region" description="Pro residues" evidence="1">
    <location>
        <begin position="709"/>
        <end position="721"/>
    </location>
</feature>
<keyword evidence="2" id="KW-0732">Signal</keyword>
<evidence type="ECO:0000313" key="4">
    <source>
        <dbReference type="RefSeq" id="XP_015601583.1"/>
    </source>
</evidence>
<feature type="compositionally biased region" description="Low complexity" evidence="1">
    <location>
        <begin position="315"/>
        <end position="332"/>
    </location>
</feature>
<organism evidence="3 4">
    <name type="scientific">Cephus cinctus</name>
    <name type="common">Wheat stem sawfly</name>
    <dbReference type="NCBI Taxonomy" id="211228"/>
    <lineage>
        <taxon>Eukaryota</taxon>
        <taxon>Metazoa</taxon>
        <taxon>Ecdysozoa</taxon>
        <taxon>Arthropoda</taxon>
        <taxon>Hexapoda</taxon>
        <taxon>Insecta</taxon>
        <taxon>Pterygota</taxon>
        <taxon>Neoptera</taxon>
        <taxon>Endopterygota</taxon>
        <taxon>Hymenoptera</taxon>
        <taxon>Cephoidea</taxon>
        <taxon>Cephidae</taxon>
        <taxon>Cephus</taxon>
    </lineage>
</organism>
<feature type="chain" id="PRO_5042620596" evidence="2">
    <location>
        <begin position="24"/>
        <end position="856"/>
    </location>
</feature>
<accession>A0AAJ7FP89</accession>
<feature type="region of interest" description="Disordered" evidence="1">
    <location>
        <begin position="689"/>
        <end position="732"/>
    </location>
</feature>
<name>A0AAJ7FP89_CEPCN</name>
<evidence type="ECO:0000256" key="1">
    <source>
        <dbReference type="SAM" id="MobiDB-lite"/>
    </source>
</evidence>
<dbReference type="Proteomes" id="UP000694920">
    <property type="component" value="Unplaced"/>
</dbReference>
<evidence type="ECO:0000313" key="3">
    <source>
        <dbReference type="Proteomes" id="UP000694920"/>
    </source>
</evidence>
<feature type="compositionally biased region" description="Polar residues" evidence="1">
    <location>
        <begin position="847"/>
        <end position="856"/>
    </location>
</feature>
<keyword evidence="3" id="KW-1185">Reference proteome</keyword>
<reference evidence="4" key="1">
    <citation type="submission" date="2025-08" db="UniProtKB">
        <authorList>
            <consortium name="RefSeq"/>
        </authorList>
    </citation>
    <scope>IDENTIFICATION</scope>
</reference>
<feature type="region of interest" description="Disordered" evidence="1">
    <location>
        <begin position="832"/>
        <end position="856"/>
    </location>
</feature>